<evidence type="ECO:0000256" key="2">
    <source>
        <dbReference type="ARBA" id="ARBA00022763"/>
    </source>
</evidence>
<gene>
    <name evidence="8" type="primary">FANCF</name>
</gene>
<dbReference type="InterPro" id="IPR035428">
    <property type="entry name" value="FANCF"/>
</dbReference>
<dbReference type="PANTHER" id="PTHR14449">
    <property type="entry name" value="FANCONI ANEMIA GROUP F PROTEIN FANCF"/>
    <property type="match status" value="1"/>
</dbReference>
<comment type="function">
    <text evidence="5">DNA repair protein that may operate in a postreplication repair or a cell cycle checkpoint function. May be implicated in interstrand DNA cross-link repair and in the maintenance of normal chromosome stability.</text>
</comment>
<dbReference type="GO" id="GO:0043240">
    <property type="term" value="C:Fanconi anaemia nuclear complex"/>
    <property type="evidence" value="ECO:0007669"/>
    <property type="project" value="InterPro"/>
</dbReference>
<dbReference type="RefSeq" id="XP_008053391.1">
    <property type="nucleotide sequence ID" value="XM_008055200.1"/>
</dbReference>
<dbReference type="GO" id="GO:0036297">
    <property type="term" value="P:interstrand cross-link repair"/>
    <property type="evidence" value="ECO:0007669"/>
    <property type="project" value="InterPro"/>
</dbReference>
<reference evidence="8" key="1">
    <citation type="submission" date="2025-08" db="UniProtKB">
        <authorList>
            <consortium name="RefSeq"/>
        </authorList>
    </citation>
    <scope>IDENTIFICATION</scope>
</reference>
<dbReference type="Pfam" id="PF11107">
    <property type="entry name" value="FANCF"/>
    <property type="match status" value="1"/>
</dbReference>
<evidence type="ECO:0000256" key="5">
    <source>
        <dbReference type="ARBA" id="ARBA00059878"/>
    </source>
</evidence>
<keyword evidence="3" id="KW-0234">DNA repair</keyword>
<evidence type="ECO:0000256" key="3">
    <source>
        <dbReference type="ARBA" id="ARBA00023204"/>
    </source>
</evidence>
<keyword evidence="4" id="KW-0539">Nucleus</keyword>
<dbReference type="GeneID" id="103257497"/>
<accession>A0A1U7TI24</accession>
<keyword evidence="2" id="KW-0227">DNA damage</keyword>
<protein>
    <recommendedName>
        <fullName evidence="6">Fanconi anemia group F protein</fullName>
    </recommendedName>
</protein>
<dbReference type="AlphaFoldDB" id="A0A1U7TI24"/>
<keyword evidence="7" id="KW-1185">Reference proteome</keyword>
<evidence type="ECO:0000256" key="4">
    <source>
        <dbReference type="ARBA" id="ARBA00023242"/>
    </source>
</evidence>
<dbReference type="Gene3D" id="1.25.40.490">
    <property type="match status" value="1"/>
</dbReference>
<evidence type="ECO:0000256" key="1">
    <source>
        <dbReference type="ARBA" id="ARBA00004123"/>
    </source>
</evidence>
<comment type="subcellular location">
    <subcellularLocation>
        <location evidence="1">Nucleus</location>
    </subcellularLocation>
</comment>
<organism evidence="7 8">
    <name type="scientific">Carlito syrichta</name>
    <name type="common">Philippine tarsier</name>
    <name type="synonym">Tarsius syrichta</name>
    <dbReference type="NCBI Taxonomy" id="1868482"/>
    <lineage>
        <taxon>Eukaryota</taxon>
        <taxon>Metazoa</taxon>
        <taxon>Chordata</taxon>
        <taxon>Craniata</taxon>
        <taxon>Vertebrata</taxon>
        <taxon>Euteleostomi</taxon>
        <taxon>Mammalia</taxon>
        <taxon>Eutheria</taxon>
        <taxon>Euarchontoglires</taxon>
        <taxon>Primates</taxon>
        <taxon>Haplorrhini</taxon>
        <taxon>Tarsiiformes</taxon>
        <taxon>Tarsiidae</taxon>
        <taxon>Carlito</taxon>
    </lineage>
</organism>
<proteinExistence type="predicted"/>
<dbReference type="PANTHER" id="PTHR14449:SF2">
    <property type="entry name" value="FANCONI ANEMIA GROUP F PROTEIN"/>
    <property type="match status" value="1"/>
</dbReference>
<evidence type="ECO:0000313" key="8">
    <source>
        <dbReference type="RefSeq" id="XP_008053391.1"/>
    </source>
</evidence>
<dbReference type="KEGG" id="csyr:103257497"/>
<dbReference type="Proteomes" id="UP000189704">
    <property type="component" value="Unplaced"/>
</dbReference>
<dbReference type="OrthoDB" id="6429998at2759"/>
<evidence type="ECO:0000313" key="7">
    <source>
        <dbReference type="Proteomes" id="UP000189704"/>
    </source>
</evidence>
<name>A0A1U7TI24_CARSF</name>
<dbReference type="CTD" id="2188"/>
<sequence length="360" mass="40135">MEPLVQHLERFSEVLAVAGTTHVSTWGPTAVRRALQWARYLRHVHRRFGSHGRIRTALERRLHPPWRREGDAGPGPAPGFASFQALGHCDVLLSLRLLGNRALGDAARRHLLQQLFPGPGGQEAEEETLQDRLARLGRRRCAVHLLRSCGHGEDRGVHEDALVRTLAEVLLQRLQEAGRDDAEAPGRWLSGLWERLPRDGFLKVVAAAALLLPPPAPRPQEEEPAPGGPLAPGEGRHELVRWLLGRSEVMAAFGRDLPVELLTSVASRHPELCRAYLDLLTDWGGRLHYDLQTGVWVGAESQDVPWEELYHRFHSLCRAPPPLKDEVLTVLESHKAQDGDFEVPGLSVWTDLWLALRSGA</sequence>
<evidence type="ECO:0000256" key="6">
    <source>
        <dbReference type="ARBA" id="ARBA00070110"/>
    </source>
</evidence>
<dbReference type="FunFam" id="1.25.40.490:FF:000001">
    <property type="entry name" value="Fanconi anemia, complementation group F"/>
    <property type="match status" value="1"/>
</dbReference>
<dbReference type="STRING" id="1868482.ENSTSYP00000017036"/>
<dbReference type="InterPro" id="IPR038505">
    <property type="entry name" value="FANCF_C_sf"/>
</dbReference>